<feature type="region of interest" description="Disordered" evidence="4">
    <location>
        <begin position="561"/>
        <end position="600"/>
    </location>
</feature>
<evidence type="ECO:0000256" key="4">
    <source>
        <dbReference type="SAM" id="MobiDB-lite"/>
    </source>
</evidence>
<feature type="region of interest" description="Disordered" evidence="4">
    <location>
        <begin position="1153"/>
        <end position="1220"/>
    </location>
</feature>
<dbReference type="CDD" id="cd07830">
    <property type="entry name" value="STKc_MAK_like"/>
    <property type="match status" value="1"/>
</dbReference>
<feature type="compositionally biased region" description="Polar residues" evidence="4">
    <location>
        <begin position="1155"/>
        <end position="1167"/>
    </location>
</feature>
<dbReference type="PROSITE" id="PS50011">
    <property type="entry name" value="PROTEIN_KINASE_DOM"/>
    <property type="match status" value="1"/>
</dbReference>
<organism evidence="6 7">
    <name type="scientific">Meira miltonrushii</name>
    <dbReference type="NCBI Taxonomy" id="1280837"/>
    <lineage>
        <taxon>Eukaryota</taxon>
        <taxon>Fungi</taxon>
        <taxon>Dikarya</taxon>
        <taxon>Basidiomycota</taxon>
        <taxon>Ustilaginomycotina</taxon>
        <taxon>Exobasidiomycetes</taxon>
        <taxon>Exobasidiales</taxon>
        <taxon>Brachybasidiaceae</taxon>
        <taxon>Meira</taxon>
    </lineage>
</organism>
<keyword evidence="1" id="KW-0418">Kinase</keyword>
<keyword evidence="1" id="KW-0808">Transferase</keyword>
<feature type="compositionally biased region" description="Polar residues" evidence="4">
    <location>
        <begin position="689"/>
        <end position="705"/>
    </location>
</feature>
<dbReference type="SMART" id="SM00220">
    <property type="entry name" value="S_TKc"/>
    <property type="match status" value="1"/>
</dbReference>
<feature type="compositionally biased region" description="Polar residues" evidence="4">
    <location>
        <begin position="776"/>
        <end position="796"/>
    </location>
</feature>
<feature type="region of interest" description="Disordered" evidence="4">
    <location>
        <begin position="1"/>
        <end position="21"/>
    </location>
</feature>
<dbReference type="Pfam" id="PF00069">
    <property type="entry name" value="Pkinase"/>
    <property type="match status" value="1"/>
</dbReference>
<dbReference type="InParanoid" id="A0A316VG41"/>
<feature type="compositionally biased region" description="Basic and acidic residues" evidence="4">
    <location>
        <begin position="831"/>
        <end position="864"/>
    </location>
</feature>
<keyword evidence="1" id="KW-0723">Serine/threonine-protein kinase</keyword>
<feature type="region of interest" description="Disordered" evidence="4">
    <location>
        <begin position="980"/>
        <end position="1078"/>
    </location>
</feature>
<feature type="compositionally biased region" description="Polar residues" evidence="4">
    <location>
        <begin position="657"/>
        <end position="676"/>
    </location>
</feature>
<evidence type="ECO:0000313" key="6">
    <source>
        <dbReference type="EMBL" id="PWN36589.1"/>
    </source>
</evidence>
<dbReference type="InterPro" id="IPR050117">
    <property type="entry name" value="MAPK"/>
</dbReference>
<dbReference type="Gene3D" id="1.10.510.10">
    <property type="entry name" value="Transferase(Phosphotransferase) domain 1"/>
    <property type="match status" value="1"/>
</dbReference>
<dbReference type="GO" id="GO:0004674">
    <property type="term" value="F:protein serine/threonine kinase activity"/>
    <property type="evidence" value="ECO:0007669"/>
    <property type="project" value="UniProtKB-KW"/>
</dbReference>
<dbReference type="Gene3D" id="3.30.200.20">
    <property type="entry name" value="Phosphorylase Kinase, domain 1"/>
    <property type="match status" value="1"/>
</dbReference>
<dbReference type="EMBL" id="KZ819602">
    <property type="protein sequence ID" value="PWN36589.1"/>
    <property type="molecule type" value="Genomic_DNA"/>
</dbReference>
<dbReference type="OrthoDB" id="2158884at2759"/>
<proteinExistence type="predicted"/>
<feature type="region of interest" description="Disordered" evidence="4">
    <location>
        <begin position="822"/>
        <end position="864"/>
    </location>
</feature>
<dbReference type="RefSeq" id="XP_025356891.1">
    <property type="nucleotide sequence ID" value="XM_025498036.1"/>
</dbReference>
<dbReference type="FunFam" id="1.10.510.10:FF:000314">
    <property type="entry name" value="Serine threonine-protein kinase mak"/>
    <property type="match status" value="1"/>
</dbReference>
<feature type="compositionally biased region" description="Polar residues" evidence="4">
    <location>
        <begin position="87"/>
        <end position="98"/>
    </location>
</feature>
<feature type="compositionally biased region" description="Polar residues" evidence="4">
    <location>
        <begin position="990"/>
        <end position="999"/>
    </location>
</feature>
<feature type="compositionally biased region" description="Polar residues" evidence="4">
    <location>
        <begin position="108"/>
        <end position="133"/>
    </location>
</feature>
<sequence length="1407" mass="150500">MQVLEARSIPSDLLPSSHTNANASTASSAAVAVAAAAAARAVKGSAMNAAIANGDAGPSNHRNQYTSTIAGRGSIPVENGIGGLSGYDNQQHASSSRLPSDYHKQPPKANSPTIQNNGSTLSPSQTEMPTTAASLMREGPRDFTVIRDVGDGSFGTVCLADWKSPLPSGTMLSPMQHPTTRPEYVGKRLVAIKKMKKPFPNWNECMKLKELKSLLAIPHHPNIIPLYDAFLMPGSKELHFVFECMEGNLYQLTKSRKGRPLAGGLVASIFQQIVKGLHHIHQHGYFHRDMKPENLLITTTGLADYPTASPLAMPGTPPEKDVLVIVKLADFGLARETLSKPPYTEYVSTRWYRAPEVLLRSRDYSNPVDLWALGTILAEIVNLKPLFPGQSEVDQVLQICDVIGDPLHDYGNDDRGRKKGGGEWQRGIKMARAVGFEFPIVKPVTFTTLFSSKVPPSLIDCIQDLLRYDPRARMTTDDLLNHYYFTTLAPRLQPPQAKAMVAATTPEQQASMMRQMPKANLQSLASISSLANVDAASIRRAIPPSHSTVSQMQKIPFGAGPQPVAANHQQKLQPIRAPQQQQSDGDIAMDSASPLIHGSSDRGDEIAALMVNQRNSSVSQYPAFPESASTYSRLSAIGSTQNNNGDVAMMSPAHYPGNSNLSSVTRVDRQGSNSFSSHERQNDGAVAQSYESYGQSPTLAAAQQHNRMHGLVSPHPGSTHSSGEYVGQRDQSETSNETLSSAKDATKKKGGKGWGLHISSVLGGGAGGERGAGKSAFSSSTNSSGQPTNQQSWQGNQTTSSIPTSISASSITPAQQIIADHAQAQQPTKPIDPKKAKKEAEKAAREAEKAKRAAQEQAARERARAVMQKRNQILASSNARDQVEWLQLADNDMTKALQAQQAAQHMQQQAQQQQAQQQYLHSLGPGRPSLQSQQLQYEQQYGTHPQIINQNTNLVGQLSQYPGPINPAVHLYETPLSEKAWGKQPRHTHTSNSDHSNLSGRLGAGSYSPSPVGMNNAGRGRVRPRDAEDDILAENDPRRQSMQSYHTRDSDPGPMRNAINAYPHSNHRPETTSSLNSAPSIIDAASGRTRYGGGANGGDRSSVDTRSVASSLDNQLILNMENMTAAETSTSTATNTRYKQGSMSPGPIHLVGNRPSFSRQSHGSRTGSAHRAGSASPLHHTAAPRFHPYSSGVVGTASHSNPNMPLPSSAHSSQHGYPLPSLASIANDSGSDVMENLQTDIASTIGPRPRSTRRMSQSQRGLSRGSAASRDGSSLRHATPSSNATLVNLGGTNGSSTGNGANGGSSQVNPMFTVNQYNQKSFPLTAAHHANYPYSPTAAAAAAAGQSQPANMAMLLDPNRQGQQQASVHNGMTSLPPFSELAARTTSGGGGDGYHSSDNAGGGHHSY</sequence>
<accession>A0A316VG41</accession>
<feature type="region of interest" description="Disordered" evidence="4">
    <location>
        <begin position="80"/>
        <end position="138"/>
    </location>
</feature>
<feature type="compositionally biased region" description="Polar residues" evidence="4">
    <location>
        <begin position="1360"/>
        <end position="1373"/>
    </location>
</feature>
<feature type="region of interest" description="Disordered" evidence="4">
    <location>
        <begin position="1128"/>
        <end position="1147"/>
    </location>
</feature>
<feature type="compositionally biased region" description="Polar residues" evidence="4">
    <location>
        <begin position="733"/>
        <end position="743"/>
    </location>
</feature>
<evidence type="ECO:0000256" key="2">
    <source>
        <dbReference type="ARBA" id="ARBA00022741"/>
    </source>
</evidence>
<feature type="compositionally biased region" description="Low complexity" evidence="4">
    <location>
        <begin position="1288"/>
        <end position="1299"/>
    </location>
</feature>
<dbReference type="InterPro" id="IPR011009">
    <property type="entry name" value="Kinase-like_dom_sf"/>
</dbReference>
<dbReference type="PROSITE" id="PS00108">
    <property type="entry name" value="PROTEIN_KINASE_ST"/>
    <property type="match status" value="1"/>
</dbReference>
<protein>
    <recommendedName>
        <fullName evidence="5">Protein kinase domain-containing protein</fullName>
    </recommendedName>
</protein>
<feature type="compositionally biased region" description="Polar residues" evidence="4">
    <location>
        <begin position="567"/>
        <end position="584"/>
    </location>
</feature>
<dbReference type="Proteomes" id="UP000245771">
    <property type="component" value="Unassembled WGS sequence"/>
</dbReference>
<dbReference type="GeneID" id="37019817"/>
<evidence type="ECO:0000256" key="1">
    <source>
        <dbReference type="ARBA" id="ARBA00022527"/>
    </source>
</evidence>
<keyword evidence="2" id="KW-0547">Nucleotide-binding</keyword>
<reference evidence="6 7" key="1">
    <citation type="journal article" date="2018" name="Mol. Biol. Evol.">
        <title>Broad Genomic Sampling Reveals a Smut Pathogenic Ancestry of the Fungal Clade Ustilaginomycotina.</title>
        <authorList>
            <person name="Kijpornyongpan T."/>
            <person name="Mondo S.J."/>
            <person name="Barry K."/>
            <person name="Sandor L."/>
            <person name="Lee J."/>
            <person name="Lipzen A."/>
            <person name="Pangilinan J."/>
            <person name="LaButti K."/>
            <person name="Hainaut M."/>
            <person name="Henrissat B."/>
            <person name="Grigoriev I.V."/>
            <person name="Spatafora J.W."/>
            <person name="Aime M.C."/>
        </authorList>
    </citation>
    <scope>NUCLEOTIDE SEQUENCE [LARGE SCALE GENOMIC DNA]</scope>
    <source>
        <strain evidence="6 7">MCA 3882</strain>
    </source>
</reference>
<gene>
    <name evidence="6" type="ORF">FA14DRAFT_159064</name>
</gene>
<evidence type="ECO:0000313" key="7">
    <source>
        <dbReference type="Proteomes" id="UP000245771"/>
    </source>
</evidence>
<feature type="region of interest" description="Disordered" evidence="4">
    <location>
        <begin position="1359"/>
        <end position="1407"/>
    </location>
</feature>
<feature type="domain" description="Protein kinase" evidence="5">
    <location>
        <begin position="143"/>
        <end position="485"/>
    </location>
</feature>
<feature type="compositionally biased region" description="Low complexity" evidence="4">
    <location>
        <begin position="797"/>
        <end position="810"/>
    </location>
</feature>
<dbReference type="PANTHER" id="PTHR24055">
    <property type="entry name" value="MITOGEN-ACTIVATED PROTEIN KINASE"/>
    <property type="match status" value="1"/>
</dbReference>
<dbReference type="GO" id="GO:0005524">
    <property type="term" value="F:ATP binding"/>
    <property type="evidence" value="ECO:0007669"/>
    <property type="project" value="UniProtKB-KW"/>
</dbReference>
<evidence type="ECO:0000259" key="5">
    <source>
        <dbReference type="PROSITE" id="PS50011"/>
    </source>
</evidence>
<feature type="region of interest" description="Disordered" evidence="4">
    <location>
        <begin position="642"/>
        <end position="810"/>
    </location>
</feature>
<name>A0A316VG41_9BASI</name>
<evidence type="ECO:0000256" key="3">
    <source>
        <dbReference type="ARBA" id="ARBA00022840"/>
    </source>
</evidence>
<feature type="compositionally biased region" description="Low complexity" evidence="4">
    <location>
        <begin position="1258"/>
        <end position="1276"/>
    </location>
</feature>
<dbReference type="STRING" id="1280837.A0A316VG41"/>
<dbReference type="SUPFAM" id="SSF56112">
    <property type="entry name" value="Protein kinase-like (PK-like)"/>
    <property type="match status" value="1"/>
</dbReference>
<dbReference type="InterPro" id="IPR000719">
    <property type="entry name" value="Prot_kinase_dom"/>
</dbReference>
<keyword evidence="3" id="KW-0067">ATP-binding</keyword>
<keyword evidence="7" id="KW-1185">Reference proteome</keyword>
<feature type="region of interest" description="Disordered" evidence="4">
    <location>
        <begin position="1241"/>
        <end position="1310"/>
    </location>
</feature>
<dbReference type="InterPro" id="IPR008271">
    <property type="entry name" value="Ser/Thr_kinase_AS"/>
</dbReference>